<dbReference type="Pfam" id="PF14791">
    <property type="entry name" value="DNA_pol_B_thumb"/>
    <property type="match status" value="1"/>
</dbReference>
<organism evidence="4">
    <name type="scientific">marine sediment metagenome</name>
    <dbReference type="NCBI Taxonomy" id="412755"/>
    <lineage>
        <taxon>unclassified sequences</taxon>
        <taxon>metagenomes</taxon>
        <taxon>ecological metagenomes</taxon>
    </lineage>
</organism>
<accession>X1VLH3</accession>
<dbReference type="InterPro" id="IPR043519">
    <property type="entry name" value="NT_sf"/>
</dbReference>
<comment type="caution">
    <text evidence="4">The sequence shown here is derived from an EMBL/GenBank/DDBJ whole genome shotgun (WGS) entry which is preliminary data.</text>
</comment>
<evidence type="ECO:0000256" key="2">
    <source>
        <dbReference type="ARBA" id="ARBA00022695"/>
    </source>
</evidence>
<dbReference type="AlphaFoldDB" id="X1VLH3"/>
<feature type="non-terminal residue" evidence="4">
    <location>
        <position position="1"/>
    </location>
</feature>
<keyword evidence="1" id="KW-0808">Transferase</keyword>
<dbReference type="GO" id="GO:0016779">
    <property type="term" value="F:nucleotidyltransferase activity"/>
    <property type="evidence" value="ECO:0007669"/>
    <property type="project" value="UniProtKB-KW"/>
</dbReference>
<keyword evidence="2" id="KW-0548">Nucleotidyltransferase</keyword>
<evidence type="ECO:0000256" key="1">
    <source>
        <dbReference type="ARBA" id="ARBA00022679"/>
    </source>
</evidence>
<evidence type="ECO:0000259" key="3">
    <source>
        <dbReference type="Pfam" id="PF14791"/>
    </source>
</evidence>
<evidence type="ECO:0000313" key="4">
    <source>
        <dbReference type="EMBL" id="GAJ09135.1"/>
    </source>
</evidence>
<name>X1VLH3_9ZZZZ</name>
<dbReference type="InterPro" id="IPR037160">
    <property type="entry name" value="DNA_Pol_thumb_sf"/>
</dbReference>
<dbReference type="Gene3D" id="3.30.210.10">
    <property type="entry name" value="DNA polymerase, thumb domain"/>
    <property type="match status" value="1"/>
</dbReference>
<dbReference type="EMBL" id="BARW01034695">
    <property type="protein sequence ID" value="GAJ09135.1"/>
    <property type="molecule type" value="Genomic_DNA"/>
</dbReference>
<dbReference type="SUPFAM" id="SSF81301">
    <property type="entry name" value="Nucleotidyltransferase"/>
    <property type="match status" value="1"/>
</dbReference>
<gene>
    <name evidence="4" type="ORF">S12H4_54304</name>
</gene>
<dbReference type="InterPro" id="IPR029398">
    <property type="entry name" value="PolB_thumb"/>
</dbReference>
<protein>
    <recommendedName>
        <fullName evidence="3">DNA polymerase beta thumb domain-containing protein</fullName>
    </recommendedName>
</protein>
<proteinExistence type="predicted"/>
<sequence length="36" mass="4144">TGDGLFDEQEMRIAGDSEESIYQALNLPYQKPWERG</sequence>
<feature type="domain" description="DNA polymerase beta thumb" evidence="3">
    <location>
        <begin position="3"/>
        <end position="35"/>
    </location>
</feature>
<reference evidence="4" key="1">
    <citation type="journal article" date="2014" name="Front. Microbiol.">
        <title>High frequency of phylogenetically diverse reductive dehalogenase-homologous genes in deep subseafloor sedimentary metagenomes.</title>
        <authorList>
            <person name="Kawai M."/>
            <person name="Futagami T."/>
            <person name="Toyoda A."/>
            <person name="Takaki Y."/>
            <person name="Nishi S."/>
            <person name="Hori S."/>
            <person name="Arai W."/>
            <person name="Tsubouchi T."/>
            <person name="Morono Y."/>
            <person name="Uchiyama I."/>
            <person name="Ito T."/>
            <person name="Fujiyama A."/>
            <person name="Inagaki F."/>
            <person name="Takami H."/>
        </authorList>
    </citation>
    <scope>NUCLEOTIDE SEQUENCE</scope>
    <source>
        <strain evidence="4">Expedition CK06-06</strain>
    </source>
</reference>